<organism evidence="1 2">
    <name type="scientific">Hypoxylon rubiginosum</name>
    <dbReference type="NCBI Taxonomy" id="110542"/>
    <lineage>
        <taxon>Eukaryota</taxon>
        <taxon>Fungi</taxon>
        <taxon>Dikarya</taxon>
        <taxon>Ascomycota</taxon>
        <taxon>Pezizomycotina</taxon>
        <taxon>Sordariomycetes</taxon>
        <taxon>Xylariomycetidae</taxon>
        <taxon>Xylariales</taxon>
        <taxon>Hypoxylaceae</taxon>
        <taxon>Hypoxylon</taxon>
    </lineage>
</organism>
<reference evidence="1 2" key="1">
    <citation type="journal article" date="2022" name="New Phytol.">
        <title>Ecological generalism drives hyperdiversity of secondary metabolite gene clusters in xylarialean endophytes.</title>
        <authorList>
            <person name="Franco M.E.E."/>
            <person name="Wisecaver J.H."/>
            <person name="Arnold A.E."/>
            <person name="Ju Y.M."/>
            <person name="Slot J.C."/>
            <person name="Ahrendt S."/>
            <person name="Moore L.P."/>
            <person name="Eastman K.E."/>
            <person name="Scott K."/>
            <person name="Konkel Z."/>
            <person name="Mondo S.J."/>
            <person name="Kuo A."/>
            <person name="Hayes R.D."/>
            <person name="Haridas S."/>
            <person name="Andreopoulos B."/>
            <person name="Riley R."/>
            <person name="LaButti K."/>
            <person name="Pangilinan J."/>
            <person name="Lipzen A."/>
            <person name="Amirebrahimi M."/>
            <person name="Yan J."/>
            <person name="Adam C."/>
            <person name="Keymanesh K."/>
            <person name="Ng V."/>
            <person name="Louie K."/>
            <person name="Northen T."/>
            <person name="Drula E."/>
            <person name="Henrissat B."/>
            <person name="Hsieh H.M."/>
            <person name="Youens-Clark K."/>
            <person name="Lutzoni F."/>
            <person name="Miadlikowska J."/>
            <person name="Eastwood D.C."/>
            <person name="Hamelin R.C."/>
            <person name="Grigoriev I.V."/>
            <person name="U'Ren J.M."/>
        </authorList>
    </citation>
    <scope>NUCLEOTIDE SEQUENCE [LARGE SCALE GENOMIC DNA]</scope>
    <source>
        <strain evidence="1 2">ER1909</strain>
    </source>
</reference>
<evidence type="ECO:0000313" key="2">
    <source>
        <dbReference type="Proteomes" id="UP001497680"/>
    </source>
</evidence>
<proteinExistence type="predicted"/>
<accession>A0ACC0D805</accession>
<keyword evidence="2" id="KW-1185">Reference proteome</keyword>
<gene>
    <name evidence="1" type="ORF">F4821DRAFT_84024</name>
</gene>
<dbReference type="Proteomes" id="UP001497680">
    <property type="component" value="Unassembled WGS sequence"/>
</dbReference>
<protein>
    <submittedName>
        <fullName evidence="1">Uncharacterized protein</fullName>
    </submittedName>
</protein>
<comment type="caution">
    <text evidence="1">The sequence shown here is derived from an EMBL/GenBank/DDBJ whole genome shotgun (WGS) entry which is preliminary data.</text>
</comment>
<evidence type="ECO:0000313" key="1">
    <source>
        <dbReference type="EMBL" id="KAI6088876.1"/>
    </source>
</evidence>
<sequence>MENWDSNHEDTLLGKVTQRFMAKLKDLESQNYNASKDCLRCTSSSNPSPSSASMDDNERVDLDQFSDLLMELHQDTIPLKKVLWRLQKRDWHRHTPSNHKPNPQQRPHSLESEKLSKQHLPSPDITMATKCVDFDVQSAQDSSNKNTENLPSMRTSIEEQISDYWENGRELLLQLRNLWKGTEYQPRFIHSSSSNQIMLSMTTDRTVFESTKLQAELSRLRNISQGSSMSYSMIDEDAIATKFEDISLNLTGHNLPQDIVTKLIEAVPICEGSVFTSHHATALSRSCNHLLAARSLLAALPLWEVYTQQTNILLAAEIMFMTQMHLINEAIIPSQDIFESAWLSSRTFGVSQYTCQFIKEIEYGVYQILATRMPNHIDHNGQRQLLEKFLDQIKRLGDALEKHRRQRGMSEMQPGTEDLDRILELPPVYFLLYTMPTDNSATQPPHQSKSIENSMIMPTQKLLEKLDRRMLEFISY</sequence>
<name>A0ACC0D805_9PEZI</name>
<dbReference type="EMBL" id="MU394299">
    <property type="protein sequence ID" value="KAI6088876.1"/>
    <property type="molecule type" value="Genomic_DNA"/>
</dbReference>